<sequence length="221" mass="23323">MLWRDSWTWLLWVCLAMSMMSPTSRLASAQTTTTAGGGASSASSPTSANSTVVNGALLNTTISTTRTPEPPKDCTKCGAMASTWMSRCKTDGPAPSKPADYQKYAWDVAECICPYFRGNADVQSCIMCTQTSLRHASTPSTMLLTQISADCQPGSIRKAANDILLAVGAKTTIPADSPLVNNNDSSKKSKSSAARVSMTSKPGHVLIMSLAALVSGFLLPF</sequence>
<protein>
    <submittedName>
        <fullName evidence="2">Uncharacterized protein</fullName>
    </submittedName>
</protein>
<evidence type="ECO:0000313" key="2">
    <source>
        <dbReference type="EMBL" id="RKP01378.1"/>
    </source>
</evidence>
<evidence type="ECO:0000256" key="1">
    <source>
        <dbReference type="SAM" id="SignalP"/>
    </source>
</evidence>
<proteinExistence type="predicted"/>
<keyword evidence="3" id="KW-1185">Reference proteome</keyword>
<gene>
    <name evidence="2" type="ORF">CXG81DRAFT_18799</name>
</gene>
<feature type="chain" id="PRO_5020990067" evidence="1">
    <location>
        <begin position="30"/>
        <end position="221"/>
    </location>
</feature>
<dbReference type="AlphaFoldDB" id="A0A4P9X809"/>
<feature type="signal peptide" evidence="1">
    <location>
        <begin position="1"/>
        <end position="29"/>
    </location>
</feature>
<dbReference type="Proteomes" id="UP000274922">
    <property type="component" value="Unassembled WGS sequence"/>
</dbReference>
<reference evidence="3" key="1">
    <citation type="journal article" date="2018" name="Nat. Microbiol.">
        <title>Leveraging single-cell genomics to expand the fungal tree of life.</title>
        <authorList>
            <person name="Ahrendt S.R."/>
            <person name="Quandt C.A."/>
            <person name="Ciobanu D."/>
            <person name="Clum A."/>
            <person name="Salamov A."/>
            <person name="Andreopoulos B."/>
            <person name="Cheng J.F."/>
            <person name="Woyke T."/>
            <person name="Pelin A."/>
            <person name="Henrissat B."/>
            <person name="Reynolds N.K."/>
            <person name="Benny G.L."/>
            <person name="Smith M.E."/>
            <person name="James T.Y."/>
            <person name="Grigoriev I.V."/>
        </authorList>
    </citation>
    <scope>NUCLEOTIDE SEQUENCE [LARGE SCALE GENOMIC DNA]</scope>
    <source>
        <strain evidence="3">ATCC 52028</strain>
    </source>
</reference>
<organism evidence="2 3">
    <name type="scientific">Caulochytrium protostelioides</name>
    <dbReference type="NCBI Taxonomy" id="1555241"/>
    <lineage>
        <taxon>Eukaryota</taxon>
        <taxon>Fungi</taxon>
        <taxon>Fungi incertae sedis</taxon>
        <taxon>Chytridiomycota</taxon>
        <taxon>Chytridiomycota incertae sedis</taxon>
        <taxon>Chytridiomycetes</taxon>
        <taxon>Caulochytriales</taxon>
        <taxon>Caulochytriaceae</taxon>
        <taxon>Caulochytrium</taxon>
    </lineage>
</organism>
<accession>A0A4P9X809</accession>
<dbReference type="EMBL" id="ML014174">
    <property type="protein sequence ID" value="RKP01378.1"/>
    <property type="molecule type" value="Genomic_DNA"/>
</dbReference>
<evidence type="ECO:0000313" key="3">
    <source>
        <dbReference type="Proteomes" id="UP000274922"/>
    </source>
</evidence>
<keyword evidence="1" id="KW-0732">Signal</keyword>
<name>A0A4P9X809_9FUNG</name>